<reference evidence="2" key="1">
    <citation type="submission" date="2022-11" db="UniProtKB">
        <authorList>
            <consortium name="WormBaseParasite"/>
        </authorList>
    </citation>
    <scope>IDENTIFICATION</scope>
</reference>
<evidence type="ECO:0000313" key="1">
    <source>
        <dbReference type="Proteomes" id="UP000887579"/>
    </source>
</evidence>
<evidence type="ECO:0000313" key="2">
    <source>
        <dbReference type="WBParaSite" id="ES5_v2.g7537.t1"/>
    </source>
</evidence>
<dbReference type="WBParaSite" id="ES5_v2.g7537.t1">
    <property type="protein sequence ID" value="ES5_v2.g7537.t1"/>
    <property type="gene ID" value="ES5_v2.g7537"/>
</dbReference>
<accession>A0AC34GSW8</accession>
<sequence length="323" mass="36891">MRDQIVFDCPEDMPIGILMVTKDEAIKCDVTTRYNQSLIGLCTPERKRINFVVRDFSLLPNVPIFKEGEEYYFISTSNGTENGMRNPSGGLCRSHDMRLALKVSGKSSSKTDTSRSPDILSLLSPFSSPSQPSEDVERNRIISKEHLNVPIPTKTVTSTTTENPIVDLNAPYPAYVVFPDRLSIVVRSEKELRNVIDSYMESHRLTTRDYNIYPVKEFKKSKEGTHIWEDPRFPNTQYEIQGTASPLSSEHQPHFEVETDVSQKRRKVNEQHRTSRTQIGRNGDFDSLMPFDYEIGYEEAFSSAMSSKGLHNAIAYYYIYSDS</sequence>
<organism evidence="1 2">
    <name type="scientific">Panagrolaimus sp. ES5</name>
    <dbReference type="NCBI Taxonomy" id="591445"/>
    <lineage>
        <taxon>Eukaryota</taxon>
        <taxon>Metazoa</taxon>
        <taxon>Ecdysozoa</taxon>
        <taxon>Nematoda</taxon>
        <taxon>Chromadorea</taxon>
        <taxon>Rhabditida</taxon>
        <taxon>Tylenchina</taxon>
        <taxon>Panagrolaimomorpha</taxon>
        <taxon>Panagrolaimoidea</taxon>
        <taxon>Panagrolaimidae</taxon>
        <taxon>Panagrolaimus</taxon>
    </lineage>
</organism>
<proteinExistence type="predicted"/>
<protein>
    <submittedName>
        <fullName evidence="2">Ephrin RBD domain-containing protein</fullName>
    </submittedName>
</protein>
<dbReference type="Proteomes" id="UP000887579">
    <property type="component" value="Unplaced"/>
</dbReference>
<name>A0AC34GSW8_9BILA</name>